<protein>
    <submittedName>
        <fullName evidence="1">Uncharacterized protein</fullName>
    </submittedName>
</protein>
<gene>
    <name evidence="1" type="ORF">S12H4_25220</name>
</gene>
<feature type="non-terminal residue" evidence="1">
    <location>
        <position position="1"/>
    </location>
</feature>
<name>X1QXT6_9ZZZZ</name>
<proteinExistence type="predicted"/>
<dbReference type="EMBL" id="BARW01014028">
    <property type="protein sequence ID" value="GAI73083.1"/>
    <property type="molecule type" value="Genomic_DNA"/>
</dbReference>
<dbReference type="AlphaFoldDB" id="X1QXT6"/>
<evidence type="ECO:0000313" key="1">
    <source>
        <dbReference type="EMBL" id="GAI73083.1"/>
    </source>
</evidence>
<organism evidence="1">
    <name type="scientific">marine sediment metagenome</name>
    <dbReference type="NCBI Taxonomy" id="412755"/>
    <lineage>
        <taxon>unclassified sequences</taxon>
        <taxon>metagenomes</taxon>
        <taxon>ecological metagenomes</taxon>
    </lineage>
</organism>
<accession>X1QXT6</accession>
<sequence>GERVFILDALSQETSVDFEEGGIPNAVIECILKSKGLWDE</sequence>
<comment type="caution">
    <text evidence="1">The sequence shown here is derived from an EMBL/GenBank/DDBJ whole genome shotgun (WGS) entry which is preliminary data.</text>
</comment>
<reference evidence="1" key="1">
    <citation type="journal article" date="2014" name="Front. Microbiol.">
        <title>High frequency of phylogenetically diverse reductive dehalogenase-homologous genes in deep subseafloor sedimentary metagenomes.</title>
        <authorList>
            <person name="Kawai M."/>
            <person name="Futagami T."/>
            <person name="Toyoda A."/>
            <person name="Takaki Y."/>
            <person name="Nishi S."/>
            <person name="Hori S."/>
            <person name="Arai W."/>
            <person name="Tsubouchi T."/>
            <person name="Morono Y."/>
            <person name="Uchiyama I."/>
            <person name="Ito T."/>
            <person name="Fujiyama A."/>
            <person name="Inagaki F."/>
            <person name="Takami H."/>
        </authorList>
    </citation>
    <scope>NUCLEOTIDE SEQUENCE</scope>
    <source>
        <strain evidence="1">Expedition CK06-06</strain>
    </source>
</reference>